<name>A0A6A6PMR3_9PEZI</name>
<dbReference type="Proteomes" id="UP000799767">
    <property type="component" value="Unassembled WGS sequence"/>
</dbReference>
<reference evidence="7" key="1">
    <citation type="journal article" date="2020" name="Stud. Mycol.">
        <title>101 Dothideomycetes genomes: a test case for predicting lifestyles and emergence of pathogens.</title>
        <authorList>
            <person name="Haridas S."/>
            <person name="Albert R."/>
            <person name="Binder M."/>
            <person name="Bloem J."/>
            <person name="Labutti K."/>
            <person name="Salamov A."/>
            <person name="Andreopoulos B."/>
            <person name="Baker S."/>
            <person name="Barry K."/>
            <person name="Bills G."/>
            <person name="Bluhm B."/>
            <person name="Cannon C."/>
            <person name="Castanera R."/>
            <person name="Culley D."/>
            <person name="Daum C."/>
            <person name="Ezra D."/>
            <person name="Gonzalez J."/>
            <person name="Henrissat B."/>
            <person name="Kuo A."/>
            <person name="Liang C."/>
            <person name="Lipzen A."/>
            <person name="Lutzoni F."/>
            <person name="Magnuson J."/>
            <person name="Mondo S."/>
            <person name="Nolan M."/>
            <person name="Ohm R."/>
            <person name="Pangilinan J."/>
            <person name="Park H.-J."/>
            <person name="Ramirez L."/>
            <person name="Alfaro M."/>
            <person name="Sun H."/>
            <person name="Tritt A."/>
            <person name="Yoshinaga Y."/>
            <person name="Zwiers L.-H."/>
            <person name="Turgeon B."/>
            <person name="Goodwin S."/>
            <person name="Spatafora J."/>
            <person name="Crous P."/>
            <person name="Grigoriev I."/>
        </authorList>
    </citation>
    <scope>NUCLEOTIDE SEQUENCE</scope>
    <source>
        <strain evidence="7">CBS 113389</strain>
    </source>
</reference>
<dbReference type="RefSeq" id="XP_033587117.1">
    <property type="nucleotide sequence ID" value="XM_033736169.1"/>
</dbReference>
<evidence type="ECO:0000313" key="7">
    <source>
        <dbReference type="EMBL" id="KAF2480547.1"/>
    </source>
</evidence>
<keyword evidence="2 5" id="KW-0812">Transmembrane</keyword>
<dbReference type="PANTHER" id="PTHR23291:SF50">
    <property type="entry name" value="PROTEIN LIFEGUARD 4"/>
    <property type="match status" value="1"/>
</dbReference>
<dbReference type="EMBL" id="MU001639">
    <property type="protein sequence ID" value="KAF2480547.1"/>
    <property type="molecule type" value="Genomic_DNA"/>
</dbReference>
<dbReference type="AlphaFoldDB" id="A0A6A6PMR3"/>
<feature type="region of interest" description="Disordered" evidence="6">
    <location>
        <begin position="1"/>
        <end position="30"/>
    </location>
</feature>
<dbReference type="CDD" id="cd10429">
    <property type="entry name" value="GAAP_like"/>
    <property type="match status" value="1"/>
</dbReference>
<dbReference type="GeneID" id="54477171"/>
<dbReference type="GO" id="GO:0016020">
    <property type="term" value="C:membrane"/>
    <property type="evidence" value="ECO:0007669"/>
    <property type="project" value="UniProtKB-SubCell"/>
</dbReference>
<accession>A0A6A6PMR3</accession>
<evidence type="ECO:0000256" key="2">
    <source>
        <dbReference type="ARBA" id="ARBA00022692"/>
    </source>
</evidence>
<evidence type="ECO:0000256" key="5">
    <source>
        <dbReference type="RuleBase" id="RU004379"/>
    </source>
</evidence>
<feature type="transmembrane region" description="Helical" evidence="5">
    <location>
        <begin position="186"/>
        <end position="206"/>
    </location>
</feature>
<proteinExistence type="inferred from homology"/>
<keyword evidence="3 5" id="KW-1133">Transmembrane helix</keyword>
<evidence type="ECO:0000313" key="8">
    <source>
        <dbReference type="Proteomes" id="UP000799767"/>
    </source>
</evidence>
<feature type="transmembrane region" description="Helical" evidence="5">
    <location>
        <begin position="212"/>
        <end position="232"/>
    </location>
</feature>
<keyword evidence="8" id="KW-1185">Reference proteome</keyword>
<comment type="similarity">
    <text evidence="5">Belongs to the BI1 family.</text>
</comment>
<dbReference type="PANTHER" id="PTHR23291">
    <property type="entry name" value="BAX INHIBITOR-RELATED"/>
    <property type="match status" value="1"/>
</dbReference>
<comment type="subcellular location">
    <subcellularLocation>
        <location evidence="1">Membrane</location>
        <topology evidence="1">Multi-pass membrane protein</topology>
    </subcellularLocation>
</comment>
<dbReference type="InterPro" id="IPR006214">
    <property type="entry name" value="Bax_inhibitor_1-related"/>
</dbReference>
<evidence type="ECO:0000256" key="1">
    <source>
        <dbReference type="ARBA" id="ARBA00004141"/>
    </source>
</evidence>
<feature type="transmembrane region" description="Helical" evidence="5">
    <location>
        <begin position="102"/>
        <end position="120"/>
    </location>
</feature>
<dbReference type="Pfam" id="PF01027">
    <property type="entry name" value="Bax1-I"/>
    <property type="match status" value="1"/>
</dbReference>
<evidence type="ECO:0000256" key="6">
    <source>
        <dbReference type="SAM" id="MobiDB-lite"/>
    </source>
</evidence>
<protein>
    <submittedName>
        <fullName evidence="7">Inhibitor of apoptosis-promoting Bax1-domain-containing protein</fullName>
    </submittedName>
</protein>
<gene>
    <name evidence="7" type="ORF">BDY17DRAFT_318224</name>
</gene>
<evidence type="ECO:0000256" key="3">
    <source>
        <dbReference type="ARBA" id="ARBA00022989"/>
    </source>
</evidence>
<feature type="transmembrane region" description="Helical" evidence="5">
    <location>
        <begin position="69"/>
        <end position="90"/>
    </location>
</feature>
<dbReference type="OrthoDB" id="7933078at2759"/>
<feature type="transmembrane region" description="Helical" evidence="5">
    <location>
        <begin position="156"/>
        <end position="174"/>
    </location>
</feature>
<keyword evidence="4 5" id="KW-0472">Membrane</keyword>
<sequence>MAHNSRYQPVARDSIDEEERYTQAPPSYQAEPVIGQSRTEDDNVPDDFKFGGSVAEATLPIRMQFVRKVYAILTVQLLFTTALSAVSFFNASYKTWIQSNQWMMWGSLFGAIAFMLLTFWKRKSYPTNLVFLAGFTGLEAYSISVVTSFYESKIVLQALIFTLGIFLALTLFACQTKYDFTSWMPYLFGALWVLILFGFMSMFFPHTSGIELGYGIVAALIFSGYILVDTQLIMRHYHVEEEIAAAISLYLDVINLFLAILRILNSQQNN</sequence>
<evidence type="ECO:0000256" key="4">
    <source>
        <dbReference type="ARBA" id="ARBA00023136"/>
    </source>
</evidence>
<feature type="transmembrane region" description="Helical" evidence="5">
    <location>
        <begin position="129"/>
        <end position="150"/>
    </location>
</feature>
<organism evidence="7 8">
    <name type="scientific">Neohortaea acidophila</name>
    <dbReference type="NCBI Taxonomy" id="245834"/>
    <lineage>
        <taxon>Eukaryota</taxon>
        <taxon>Fungi</taxon>
        <taxon>Dikarya</taxon>
        <taxon>Ascomycota</taxon>
        <taxon>Pezizomycotina</taxon>
        <taxon>Dothideomycetes</taxon>
        <taxon>Dothideomycetidae</taxon>
        <taxon>Mycosphaerellales</taxon>
        <taxon>Teratosphaeriaceae</taxon>
        <taxon>Neohortaea</taxon>
    </lineage>
</organism>